<feature type="chain" id="PRO_5040724799" description="Lipoprotein" evidence="1">
    <location>
        <begin position="20"/>
        <end position="698"/>
    </location>
</feature>
<dbReference type="RefSeq" id="WP_160898654.1">
    <property type="nucleotide sequence ID" value="NZ_WMEX01000003.1"/>
</dbReference>
<gene>
    <name evidence="2" type="ORF">GLW01_07350</name>
</gene>
<evidence type="ECO:0000256" key="1">
    <source>
        <dbReference type="SAM" id="SignalP"/>
    </source>
</evidence>
<sequence length="698" mass="75474">MIRHILRTGLALAAAAALAGCLGDSDSDEYDEDITRYESNPAAGDPGTYPVQARNGRLERALVWLDMDGDQALSVYDHQDYEDDVLADADDETKARLDVDNSFKLTEPWGITDADGNLDLDVSALDLSESVAADLDPSDYSLMVVAVPGETRNGGELVDRAFFLSAPPGVSTVSPFTTLAETIRWLRGDSLDAAAAASRLQQENLLDAQEPVSIYQDYLNAQGATRAPHYATALRRLQQKQVTGALNGKVKKAVEDGLENMTPGQREVFFELNDFQVLGSVMLDQAANVIRAVDADIDARGVDGYALPADGKLDSIRNFKPDFDNPLVPVEQRYFTRLENPENEENFAPGALETGDNGDEVRLGRLTAEDAELNAQVFFDYGPGGRVSRISVRGQTRPSMSAFRFLSAGEDGGNPVDLGYAPYLDMETGPALDEAVERDALSSEVLDERFGEADGAIDWATPSIGLDSRWIDGESTDDHPDGRLERVYVEPDGAAALIRRPPLASGVDTVDASINVESEESGVPQIPIAMPVVGDQLKSIGSLSITYGKPGGLDECDNGTPVEPITHKQTVKVSEGSEPDAQPELTLTRYGHVPSGEDVFRVLAETYPAPVGDGVILREYEYPTDGMADANPDNVVQPDRILSVRALALDSLDRSARFCGDEGEAFSVSGSSANLQYYIGYEYMRFADYLESIGTRSQ</sequence>
<dbReference type="AlphaFoldDB" id="A0A9X4YBV7"/>
<dbReference type="EMBL" id="WMEX01000003">
    <property type="protein sequence ID" value="MYL26611.1"/>
    <property type="molecule type" value="Genomic_DNA"/>
</dbReference>
<evidence type="ECO:0000313" key="3">
    <source>
        <dbReference type="Proteomes" id="UP000460751"/>
    </source>
</evidence>
<feature type="signal peptide" evidence="1">
    <location>
        <begin position="1"/>
        <end position="19"/>
    </location>
</feature>
<comment type="caution">
    <text evidence="2">The sequence shown here is derived from an EMBL/GenBank/DDBJ whole genome shotgun (WGS) entry which is preliminary data.</text>
</comment>
<accession>A0A9X4YBV7</accession>
<protein>
    <recommendedName>
        <fullName evidence="4">Lipoprotein</fullName>
    </recommendedName>
</protein>
<dbReference type="Proteomes" id="UP000460751">
    <property type="component" value="Unassembled WGS sequence"/>
</dbReference>
<evidence type="ECO:0000313" key="2">
    <source>
        <dbReference type="EMBL" id="MYL26611.1"/>
    </source>
</evidence>
<dbReference type="OrthoDB" id="5713052at2"/>
<keyword evidence="3" id="KW-1185">Reference proteome</keyword>
<proteinExistence type="predicted"/>
<evidence type="ECO:0008006" key="4">
    <source>
        <dbReference type="Google" id="ProtNLM"/>
    </source>
</evidence>
<reference evidence="2 3" key="1">
    <citation type="submission" date="2019-11" db="EMBL/GenBank/DDBJ databases">
        <title>Genome sequences of 17 halophilic strains isolated from different environments.</title>
        <authorList>
            <person name="Furrow R.E."/>
        </authorList>
    </citation>
    <scope>NUCLEOTIDE SEQUENCE [LARGE SCALE GENOMIC DNA]</scope>
    <source>
        <strain evidence="2 3">22507_15_FS</strain>
    </source>
</reference>
<organism evidence="2 3">
    <name type="scientific">Vreelandella halophila</name>
    <dbReference type="NCBI Taxonomy" id="86177"/>
    <lineage>
        <taxon>Bacteria</taxon>
        <taxon>Pseudomonadati</taxon>
        <taxon>Pseudomonadota</taxon>
        <taxon>Gammaproteobacteria</taxon>
        <taxon>Oceanospirillales</taxon>
        <taxon>Halomonadaceae</taxon>
        <taxon>Vreelandella</taxon>
    </lineage>
</organism>
<dbReference type="PROSITE" id="PS51257">
    <property type="entry name" value="PROKAR_LIPOPROTEIN"/>
    <property type="match status" value="1"/>
</dbReference>
<name>A0A9X4YBV7_9GAMM</name>
<keyword evidence="1" id="KW-0732">Signal</keyword>